<organism evidence="2 3">
    <name type="scientific">Byssothecium circinans</name>
    <dbReference type="NCBI Taxonomy" id="147558"/>
    <lineage>
        <taxon>Eukaryota</taxon>
        <taxon>Fungi</taxon>
        <taxon>Dikarya</taxon>
        <taxon>Ascomycota</taxon>
        <taxon>Pezizomycotina</taxon>
        <taxon>Dothideomycetes</taxon>
        <taxon>Pleosporomycetidae</taxon>
        <taxon>Pleosporales</taxon>
        <taxon>Massarineae</taxon>
        <taxon>Massarinaceae</taxon>
        <taxon>Byssothecium</taxon>
    </lineage>
</organism>
<accession>A0A6A5TFU1</accession>
<evidence type="ECO:0000313" key="2">
    <source>
        <dbReference type="EMBL" id="KAF1951683.1"/>
    </source>
</evidence>
<evidence type="ECO:0000256" key="1">
    <source>
        <dbReference type="SAM" id="MobiDB-lite"/>
    </source>
</evidence>
<evidence type="ECO:0000313" key="3">
    <source>
        <dbReference type="Proteomes" id="UP000800035"/>
    </source>
</evidence>
<reference evidence="2" key="1">
    <citation type="journal article" date="2020" name="Stud. Mycol.">
        <title>101 Dothideomycetes genomes: a test case for predicting lifestyles and emergence of pathogens.</title>
        <authorList>
            <person name="Haridas S."/>
            <person name="Albert R."/>
            <person name="Binder M."/>
            <person name="Bloem J."/>
            <person name="Labutti K."/>
            <person name="Salamov A."/>
            <person name="Andreopoulos B."/>
            <person name="Baker S."/>
            <person name="Barry K."/>
            <person name="Bills G."/>
            <person name="Bluhm B."/>
            <person name="Cannon C."/>
            <person name="Castanera R."/>
            <person name="Culley D."/>
            <person name="Daum C."/>
            <person name="Ezra D."/>
            <person name="Gonzalez J."/>
            <person name="Henrissat B."/>
            <person name="Kuo A."/>
            <person name="Liang C."/>
            <person name="Lipzen A."/>
            <person name="Lutzoni F."/>
            <person name="Magnuson J."/>
            <person name="Mondo S."/>
            <person name="Nolan M."/>
            <person name="Ohm R."/>
            <person name="Pangilinan J."/>
            <person name="Park H.-J."/>
            <person name="Ramirez L."/>
            <person name="Alfaro M."/>
            <person name="Sun H."/>
            <person name="Tritt A."/>
            <person name="Yoshinaga Y."/>
            <person name="Zwiers L.-H."/>
            <person name="Turgeon B."/>
            <person name="Goodwin S."/>
            <person name="Spatafora J."/>
            <person name="Crous P."/>
            <person name="Grigoriev I."/>
        </authorList>
    </citation>
    <scope>NUCLEOTIDE SEQUENCE</scope>
    <source>
        <strain evidence="2">CBS 675.92</strain>
    </source>
</reference>
<dbReference type="EMBL" id="ML977015">
    <property type="protein sequence ID" value="KAF1951683.1"/>
    <property type="molecule type" value="Genomic_DNA"/>
</dbReference>
<sequence length="217" mass="24307">MSLSLTNIAMRPSSYVHVYLTSYMMITTLQANLFPRRNPSTTPKPHNSTGHDKQHAYQTPLSLIKNTQHPASPSARLLSLPCPPLFFNWLLPSLQPHRVPPSPLPPTTHRVRYERDTCAIPIPFPCENASVRPSYFPALCPDEACSSAFHGAGQGKARLTEEDAWRASGGRGMRERKLMVRLCCALLCLTGVRRGRRVGEGEKGEEGMRRFGWVVMR</sequence>
<feature type="region of interest" description="Disordered" evidence="1">
    <location>
        <begin position="35"/>
        <end position="55"/>
    </location>
</feature>
<proteinExistence type="predicted"/>
<dbReference type="Proteomes" id="UP000800035">
    <property type="component" value="Unassembled WGS sequence"/>
</dbReference>
<protein>
    <submittedName>
        <fullName evidence="2">Uncharacterized protein</fullName>
    </submittedName>
</protein>
<gene>
    <name evidence="2" type="ORF">CC80DRAFT_191471</name>
</gene>
<dbReference type="AlphaFoldDB" id="A0A6A5TFU1"/>
<name>A0A6A5TFU1_9PLEO</name>
<feature type="compositionally biased region" description="Polar residues" evidence="1">
    <location>
        <begin position="38"/>
        <end position="48"/>
    </location>
</feature>
<keyword evidence="3" id="KW-1185">Reference proteome</keyword>